<protein>
    <submittedName>
        <fullName evidence="1">Uncharacterized protein</fullName>
    </submittedName>
</protein>
<sequence>MGLSYRMKWERRLDEFCRDCSARDAFFIECGSGAQIGNPAQKVEELACKFEISLVRHEIDESARLNIGVSASQRSPRIIKRRGFIKA</sequence>
<dbReference type="EMBL" id="LFZW01000001">
    <property type="protein sequence ID" value="KMY51133.1"/>
    <property type="molecule type" value="Genomic_DNA"/>
</dbReference>
<dbReference type="Proteomes" id="UP000037146">
    <property type="component" value="Unassembled WGS sequence"/>
</dbReference>
<organism evidence="1 2">
    <name type="scientific">Peribacillus loiseleuriae</name>
    <dbReference type="NCBI Taxonomy" id="1679170"/>
    <lineage>
        <taxon>Bacteria</taxon>
        <taxon>Bacillati</taxon>
        <taxon>Bacillota</taxon>
        <taxon>Bacilli</taxon>
        <taxon>Bacillales</taxon>
        <taxon>Bacillaceae</taxon>
        <taxon>Peribacillus</taxon>
    </lineage>
</organism>
<dbReference type="AlphaFoldDB" id="A0A0K9GWX2"/>
<gene>
    <name evidence="1" type="ORF">AC625_17650</name>
</gene>
<evidence type="ECO:0000313" key="1">
    <source>
        <dbReference type="EMBL" id="KMY51133.1"/>
    </source>
</evidence>
<proteinExistence type="predicted"/>
<evidence type="ECO:0000313" key="2">
    <source>
        <dbReference type="Proteomes" id="UP000037146"/>
    </source>
</evidence>
<comment type="caution">
    <text evidence="1">The sequence shown here is derived from an EMBL/GenBank/DDBJ whole genome shotgun (WGS) entry which is preliminary data.</text>
</comment>
<accession>A0A0K9GWX2</accession>
<reference evidence="2" key="1">
    <citation type="submission" date="2015-07" db="EMBL/GenBank/DDBJ databases">
        <title>Genome sequencing project for genomic taxonomy and phylogenomics of Bacillus-like bacteria.</title>
        <authorList>
            <person name="Liu B."/>
            <person name="Wang J."/>
            <person name="Zhu Y."/>
            <person name="Liu G."/>
            <person name="Chen Q."/>
            <person name="Chen Z."/>
            <person name="Lan J."/>
            <person name="Che J."/>
            <person name="Ge C."/>
            <person name="Shi H."/>
            <person name="Pan Z."/>
            <person name="Liu X."/>
        </authorList>
    </citation>
    <scope>NUCLEOTIDE SEQUENCE [LARGE SCALE GENOMIC DNA]</scope>
    <source>
        <strain evidence="2">FJAT-27997</strain>
    </source>
</reference>
<dbReference type="PATRIC" id="fig|1679170.3.peg.4008"/>
<name>A0A0K9GWX2_9BACI</name>
<keyword evidence="2" id="KW-1185">Reference proteome</keyword>